<dbReference type="SMART" id="SM00552">
    <property type="entry name" value="ADEAMc"/>
    <property type="match status" value="1"/>
</dbReference>
<dbReference type="RefSeq" id="XP_025575291.1">
    <property type="nucleotide sequence ID" value="XM_025723841.1"/>
</dbReference>
<organism evidence="3 4">
    <name type="scientific">Aspergillus ibericus CBS 121593</name>
    <dbReference type="NCBI Taxonomy" id="1448316"/>
    <lineage>
        <taxon>Eukaryota</taxon>
        <taxon>Fungi</taxon>
        <taxon>Dikarya</taxon>
        <taxon>Ascomycota</taxon>
        <taxon>Pezizomycotina</taxon>
        <taxon>Eurotiomycetes</taxon>
        <taxon>Eurotiomycetidae</taxon>
        <taxon>Eurotiales</taxon>
        <taxon>Aspergillaceae</taxon>
        <taxon>Aspergillus</taxon>
        <taxon>Aspergillus subgen. Circumdati</taxon>
    </lineage>
</organism>
<dbReference type="GeneID" id="37228706"/>
<dbReference type="EMBL" id="KZ824438">
    <property type="protein sequence ID" value="RAL00964.1"/>
    <property type="molecule type" value="Genomic_DNA"/>
</dbReference>
<evidence type="ECO:0000259" key="2">
    <source>
        <dbReference type="PROSITE" id="PS50141"/>
    </source>
</evidence>
<feature type="compositionally biased region" description="Low complexity" evidence="1">
    <location>
        <begin position="194"/>
        <end position="205"/>
    </location>
</feature>
<dbReference type="PANTHER" id="PTHR47803:SF1">
    <property type="entry name" value="TRNA-SPECIFIC ADENOSINE DEAMINASE 1"/>
    <property type="match status" value="1"/>
</dbReference>
<proteinExistence type="predicted"/>
<feature type="region of interest" description="Disordered" evidence="1">
    <location>
        <begin position="182"/>
        <end position="218"/>
    </location>
</feature>
<dbReference type="Pfam" id="PF02137">
    <property type="entry name" value="A_deamin"/>
    <property type="match status" value="1"/>
</dbReference>
<dbReference type="GO" id="GO:0043829">
    <property type="term" value="F:tRNA-specific adenosine-37 deaminase activity"/>
    <property type="evidence" value="ECO:0007669"/>
    <property type="project" value="TreeGrafter"/>
</dbReference>
<dbReference type="PANTHER" id="PTHR47803">
    <property type="entry name" value="TRNA-SPECIFIC ADENOSINE DEAMINASE 1"/>
    <property type="match status" value="1"/>
</dbReference>
<dbReference type="AlphaFoldDB" id="A0A395H404"/>
<dbReference type="STRING" id="1448316.A0A395H404"/>
<keyword evidence="4" id="KW-1185">Reference proteome</keyword>
<gene>
    <name evidence="3" type="ORF">BO80DRAFT_493832</name>
</gene>
<accession>A0A395H404</accession>
<dbReference type="InterPro" id="IPR042935">
    <property type="entry name" value="Tad1"/>
</dbReference>
<dbReference type="Proteomes" id="UP000249402">
    <property type="component" value="Unassembled WGS sequence"/>
</dbReference>
<dbReference type="GO" id="GO:0002100">
    <property type="term" value="P:tRNA wobble adenosine to inosine editing"/>
    <property type="evidence" value="ECO:0007669"/>
    <property type="project" value="InterPro"/>
</dbReference>
<dbReference type="VEuPathDB" id="FungiDB:BO80DRAFT_493832"/>
<feature type="domain" description="A to I editase" evidence="2">
    <location>
        <begin position="70"/>
        <end position="358"/>
    </location>
</feature>
<dbReference type="GO" id="GO:0003723">
    <property type="term" value="F:RNA binding"/>
    <property type="evidence" value="ECO:0007669"/>
    <property type="project" value="InterPro"/>
</dbReference>
<dbReference type="InterPro" id="IPR002466">
    <property type="entry name" value="A_deamin"/>
</dbReference>
<protein>
    <recommendedName>
        <fullName evidence="2">A to I editase domain-containing protein</fullName>
    </recommendedName>
</protein>
<reference evidence="3 4" key="1">
    <citation type="submission" date="2018-02" db="EMBL/GenBank/DDBJ databases">
        <title>The genomes of Aspergillus section Nigri reveals drivers in fungal speciation.</title>
        <authorList>
            <consortium name="DOE Joint Genome Institute"/>
            <person name="Vesth T.C."/>
            <person name="Nybo J."/>
            <person name="Theobald S."/>
            <person name="Brandl J."/>
            <person name="Frisvad J.C."/>
            <person name="Nielsen K.F."/>
            <person name="Lyhne E.K."/>
            <person name="Kogle M.E."/>
            <person name="Kuo A."/>
            <person name="Riley R."/>
            <person name="Clum A."/>
            <person name="Nolan M."/>
            <person name="Lipzen A."/>
            <person name="Salamov A."/>
            <person name="Henrissat B."/>
            <person name="Wiebenga A."/>
            <person name="De vries R.P."/>
            <person name="Grigoriev I.V."/>
            <person name="Mortensen U.H."/>
            <person name="Andersen M.R."/>
            <person name="Baker S.E."/>
        </authorList>
    </citation>
    <scope>NUCLEOTIDE SEQUENCE [LARGE SCALE GENOMIC DNA]</scope>
    <source>
        <strain evidence="3 4">CBS 121593</strain>
    </source>
</reference>
<evidence type="ECO:0000313" key="4">
    <source>
        <dbReference type="Proteomes" id="UP000249402"/>
    </source>
</evidence>
<dbReference type="OrthoDB" id="10268011at2759"/>
<dbReference type="PROSITE" id="PS50141">
    <property type="entry name" value="A_DEAMIN_EDITASE"/>
    <property type="match status" value="1"/>
</dbReference>
<evidence type="ECO:0000313" key="3">
    <source>
        <dbReference type="EMBL" id="RAL00964.1"/>
    </source>
</evidence>
<sequence length="544" mass="57926">MSTNLKKNSPLGEKIARLVHAHFDRLPPRSKPILRDDGTREWIPMCGVVVVREGDIVNGEEEEEELTCVAVTSGAKCLPSTQLPSCNGLVLHDWHAEILALRAFNYWLLSEVRCLLGASAAVSDSSSGSGSTESKFICRQKEEEGGGGAPFELHPTLRIYLYCTTAPCGDASMELTMAAQDDPTPWELPPTPTPSTTHPTLSPSTEPEPEPSKEMNLTGRGHFSRLGIVRRKPARADAPSTLSKSCSDKLALRQVSSLISAEMSLLVAVTPSAYLAGVVMPAGEVSAEGVERAFGGMGRMRPLYSSLSLPQSLSQGGEGEVNGSGSGSGYTYTPFTIHPVQTPTISSLWQYGKPSSREEKCKPGIISAVWTAAPSPWSSSSSASANGECDVYAAQNGAKQLPKLAGSRTGLYETIINGMKQGFKASRPVGKGASALSRARMWGGLKDLVVSVSGAGDGISPVREDGGAGGNEGWVRNVREVVAAPSYAEFKRAILATPAGRARQRAIQEAKKVLVPWVPNEGDDAWGLDVLMIDNKSHGQKRKR</sequence>
<evidence type="ECO:0000256" key="1">
    <source>
        <dbReference type="SAM" id="MobiDB-lite"/>
    </source>
</evidence>
<name>A0A395H404_9EURO</name>